<proteinExistence type="predicted"/>
<dbReference type="Proteomes" id="UP000184383">
    <property type="component" value="Unassembled WGS sequence"/>
</dbReference>
<sequence length="312" mass="35273">MHYEKHVLQQTDHSGMIFSSWTPSFTHGGTDSLLTIFRGRRGITLSPGSGEDWYLFHHDTERWLYFPRHPRTAQLRLRTRCPFPQHHHKAPKEPLFRRLQAHQLIPHTDVRIDAQFASIEVDSITLERWRRTLNGPRHYQCNYSVWLRDRQPNFCWPRGLDSADGPVIAAELTKSALMFLATSLCYGAMHLFAWDADVMRPRSAQETFWRLSCLLLVGAVGFCRLGGFEDLARAGCASPAQSGDECCAGFVCRGGFYCLCCCPCLSYGGGFPRLALYGSGGIRATQLCRLLAASGIDMCQWPMDADEGHRRG</sequence>
<gene>
    <name evidence="1" type="ORF">ASPWEDRAFT_442860</name>
</gene>
<dbReference type="AlphaFoldDB" id="A0A1L9RQT3"/>
<dbReference type="EMBL" id="KV878211">
    <property type="protein sequence ID" value="OJJ37188.1"/>
    <property type="molecule type" value="Genomic_DNA"/>
</dbReference>
<keyword evidence="2" id="KW-1185">Reference proteome</keyword>
<accession>A0A1L9RQT3</accession>
<organism evidence="1 2">
    <name type="scientific">Aspergillus wentii DTO 134E9</name>
    <dbReference type="NCBI Taxonomy" id="1073089"/>
    <lineage>
        <taxon>Eukaryota</taxon>
        <taxon>Fungi</taxon>
        <taxon>Dikarya</taxon>
        <taxon>Ascomycota</taxon>
        <taxon>Pezizomycotina</taxon>
        <taxon>Eurotiomycetes</taxon>
        <taxon>Eurotiomycetidae</taxon>
        <taxon>Eurotiales</taxon>
        <taxon>Aspergillaceae</taxon>
        <taxon>Aspergillus</taxon>
        <taxon>Aspergillus subgen. Cremei</taxon>
    </lineage>
</organism>
<protein>
    <submittedName>
        <fullName evidence="1">Uncharacterized protein</fullName>
    </submittedName>
</protein>
<name>A0A1L9RQT3_ASPWE</name>
<dbReference type="RefSeq" id="XP_040690864.1">
    <property type="nucleotide sequence ID" value="XM_040836226.1"/>
</dbReference>
<evidence type="ECO:0000313" key="2">
    <source>
        <dbReference type="Proteomes" id="UP000184383"/>
    </source>
</evidence>
<dbReference type="GeneID" id="63752074"/>
<dbReference type="STRING" id="1073089.A0A1L9RQT3"/>
<dbReference type="VEuPathDB" id="FungiDB:ASPWEDRAFT_442860"/>
<evidence type="ECO:0000313" key="1">
    <source>
        <dbReference type="EMBL" id="OJJ37188.1"/>
    </source>
</evidence>
<reference evidence="2" key="1">
    <citation type="journal article" date="2017" name="Genome Biol.">
        <title>Comparative genomics reveals high biological diversity and specific adaptations in the industrially and medically important fungal genus Aspergillus.</title>
        <authorList>
            <person name="de Vries R.P."/>
            <person name="Riley R."/>
            <person name="Wiebenga A."/>
            <person name="Aguilar-Osorio G."/>
            <person name="Amillis S."/>
            <person name="Uchima C.A."/>
            <person name="Anderluh G."/>
            <person name="Asadollahi M."/>
            <person name="Askin M."/>
            <person name="Barry K."/>
            <person name="Battaglia E."/>
            <person name="Bayram O."/>
            <person name="Benocci T."/>
            <person name="Braus-Stromeyer S.A."/>
            <person name="Caldana C."/>
            <person name="Canovas D."/>
            <person name="Cerqueira G.C."/>
            <person name="Chen F."/>
            <person name="Chen W."/>
            <person name="Choi C."/>
            <person name="Clum A."/>
            <person name="Dos Santos R.A."/>
            <person name="Damasio A.R."/>
            <person name="Diallinas G."/>
            <person name="Emri T."/>
            <person name="Fekete E."/>
            <person name="Flipphi M."/>
            <person name="Freyberg S."/>
            <person name="Gallo A."/>
            <person name="Gournas C."/>
            <person name="Habgood R."/>
            <person name="Hainaut M."/>
            <person name="Harispe M.L."/>
            <person name="Henrissat B."/>
            <person name="Hilden K.S."/>
            <person name="Hope R."/>
            <person name="Hossain A."/>
            <person name="Karabika E."/>
            <person name="Karaffa L."/>
            <person name="Karanyi Z."/>
            <person name="Krasevec N."/>
            <person name="Kuo A."/>
            <person name="Kusch H."/>
            <person name="LaButti K."/>
            <person name="Lagendijk E.L."/>
            <person name="Lapidus A."/>
            <person name="Levasseur A."/>
            <person name="Lindquist E."/>
            <person name="Lipzen A."/>
            <person name="Logrieco A.F."/>
            <person name="MacCabe A."/>
            <person name="Maekelae M.R."/>
            <person name="Malavazi I."/>
            <person name="Melin P."/>
            <person name="Meyer V."/>
            <person name="Mielnichuk N."/>
            <person name="Miskei M."/>
            <person name="Molnar A.P."/>
            <person name="Mule G."/>
            <person name="Ngan C.Y."/>
            <person name="Orejas M."/>
            <person name="Orosz E."/>
            <person name="Ouedraogo J.P."/>
            <person name="Overkamp K.M."/>
            <person name="Park H.-S."/>
            <person name="Perrone G."/>
            <person name="Piumi F."/>
            <person name="Punt P.J."/>
            <person name="Ram A.F."/>
            <person name="Ramon A."/>
            <person name="Rauscher S."/>
            <person name="Record E."/>
            <person name="Riano-Pachon D.M."/>
            <person name="Robert V."/>
            <person name="Roehrig J."/>
            <person name="Ruller R."/>
            <person name="Salamov A."/>
            <person name="Salih N.S."/>
            <person name="Samson R.A."/>
            <person name="Sandor E."/>
            <person name="Sanguinetti M."/>
            <person name="Schuetze T."/>
            <person name="Sepcic K."/>
            <person name="Shelest E."/>
            <person name="Sherlock G."/>
            <person name="Sophianopoulou V."/>
            <person name="Squina F.M."/>
            <person name="Sun H."/>
            <person name="Susca A."/>
            <person name="Todd R.B."/>
            <person name="Tsang A."/>
            <person name="Unkles S.E."/>
            <person name="van de Wiele N."/>
            <person name="van Rossen-Uffink D."/>
            <person name="Oliveira J.V."/>
            <person name="Vesth T.C."/>
            <person name="Visser J."/>
            <person name="Yu J.-H."/>
            <person name="Zhou M."/>
            <person name="Andersen M.R."/>
            <person name="Archer D.B."/>
            <person name="Baker S.E."/>
            <person name="Benoit I."/>
            <person name="Brakhage A.A."/>
            <person name="Braus G.H."/>
            <person name="Fischer R."/>
            <person name="Frisvad J.C."/>
            <person name="Goldman G.H."/>
            <person name="Houbraken J."/>
            <person name="Oakley B."/>
            <person name="Pocsi I."/>
            <person name="Scazzocchio C."/>
            <person name="Seiboth B."/>
            <person name="vanKuyk P.A."/>
            <person name="Wortman J."/>
            <person name="Dyer P.S."/>
            <person name="Grigoriev I.V."/>
        </authorList>
    </citation>
    <scope>NUCLEOTIDE SEQUENCE [LARGE SCALE GENOMIC DNA]</scope>
    <source>
        <strain evidence="2">DTO 134E9</strain>
    </source>
</reference>